<dbReference type="InterPro" id="IPR024078">
    <property type="entry name" value="LmbE-like_dom_sf"/>
</dbReference>
<accession>A0ABV8T2U0</accession>
<keyword evidence="1" id="KW-0378">Hydrolase</keyword>
<dbReference type="SUPFAM" id="SSF102588">
    <property type="entry name" value="LmbE-like"/>
    <property type="match status" value="1"/>
</dbReference>
<sequence length="239" mass="25612">MKQTPQAKAAPVLVVAAHPDDEVLGCGGTMALMAAAGHPVHVLMLADGESSRVAKVERGAVAGQMEARNSAADAACAILGCASVEVLSLPDNRLDGVELLDIVKLIEQAVRKHSARIVFTHHAGDVNIDHRIVHDAVIAACRPQPGYPVDELLFFEVPSSTEWRPPGSGLEFNPSWFVDISTTLDRKLAALDAYRSEMRPFPHARSIEAVQALARWRGATVGATAAEAFMLGRKIVRTK</sequence>
<dbReference type="EMBL" id="JBHSDU010000015">
    <property type="protein sequence ID" value="MFC4313395.1"/>
    <property type="molecule type" value="Genomic_DNA"/>
</dbReference>
<evidence type="ECO:0000313" key="2">
    <source>
        <dbReference type="Proteomes" id="UP001595904"/>
    </source>
</evidence>
<dbReference type="Proteomes" id="UP001595904">
    <property type="component" value="Unassembled WGS sequence"/>
</dbReference>
<proteinExistence type="predicted"/>
<protein>
    <submittedName>
        <fullName evidence="1">PIG-L deacetylase family protein</fullName>
        <ecNumber evidence="1">3.5.1.-</ecNumber>
    </submittedName>
</protein>
<keyword evidence="2" id="KW-1185">Reference proteome</keyword>
<reference evidence="2" key="1">
    <citation type="journal article" date="2019" name="Int. J. Syst. Evol. Microbiol.">
        <title>The Global Catalogue of Microorganisms (GCM) 10K type strain sequencing project: providing services to taxonomists for standard genome sequencing and annotation.</title>
        <authorList>
            <consortium name="The Broad Institute Genomics Platform"/>
            <consortium name="The Broad Institute Genome Sequencing Center for Infectious Disease"/>
            <person name="Wu L."/>
            <person name="Ma J."/>
        </authorList>
    </citation>
    <scope>NUCLEOTIDE SEQUENCE [LARGE SCALE GENOMIC DNA]</scope>
    <source>
        <strain evidence="2">CGMCC 1.10759</strain>
    </source>
</reference>
<dbReference type="RefSeq" id="WP_380603673.1">
    <property type="nucleotide sequence ID" value="NZ_JBHSDU010000015.1"/>
</dbReference>
<evidence type="ECO:0000313" key="1">
    <source>
        <dbReference type="EMBL" id="MFC4313395.1"/>
    </source>
</evidence>
<dbReference type="Pfam" id="PF02585">
    <property type="entry name" value="PIG-L"/>
    <property type="match status" value="1"/>
</dbReference>
<gene>
    <name evidence="1" type="ORF">ACFPN2_30240</name>
</gene>
<organism evidence="1 2">
    <name type="scientific">Steroidobacter flavus</name>
    <dbReference type="NCBI Taxonomy" id="1842136"/>
    <lineage>
        <taxon>Bacteria</taxon>
        <taxon>Pseudomonadati</taxon>
        <taxon>Pseudomonadota</taxon>
        <taxon>Gammaproteobacteria</taxon>
        <taxon>Steroidobacterales</taxon>
        <taxon>Steroidobacteraceae</taxon>
        <taxon>Steroidobacter</taxon>
    </lineage>
</organism>
<dbReference type="PANTHER" id="PTHR12993:SF11">
    <property type="entry name" value="N-ACETYLGLUCOSAMINYL-PHOSPHATIDYLINOSITOL DE-N-ACETYLASE"/>
    <property type="match status" value="1"/>
</dbReference>
<dbReference type="PANTHER" id="PTHR12993">
    <property type="entry name" value="N-ACETYLGLUCOSAMINYL-PHOSPHATIDYLINOSITOL DE-N-ACETYLASE-RELATED"/>
    <property type="match status" value="1"/>
</dbReference>
<dbReference type="GO" id="GO:0016787">
    <property type="term" value="F:hydrolase activity"/>
    <property type="evidence" value="ECO:0007669"/>
    <property type="project" value="UniProtKB-KW"/>
</dbReference>
<dbReference type="EC" id="3.5.1.-" evidence="1"/>
<dbReference type="InterPro" id="IPR003737">
    <property type="entry name" value="GlcNAc_PI_deacetylase-related"/>
</dbReference>
<dbReference type="Gene3D" id="3.40.50.10320">
    <property type="entry name" value="LmbE-like"/>
    <property type="match status" value="1"/>
</dbReference>
<name>A0ABV8T2U0_9GAMM</name>
<comment type="caution">
    <text evidence="1">The sequence shown here is derived from an EMBL/GenBank/DDBJ whole genome shotgun (WGS) entry which is preliminary data.</text>
</comment>